<dbReference type="EnsemblPlants" id="Pp3c5_23509V3.1">
    <property type="protein sequence ID" value="PAC:32954299.CDS.1"/>
    <property type="gene ID" value="Pp3c5_23509"/>
</dbReference>
<protein>
    <submittedName>
        <fullName evidence="1 2">Uncharacterized protein</fullName>
    </submittedName>
</protein>
<dbReference type="EMBL" id="ABEU02000005">
    <property type="protein sequence ID" value="PNR54397.1"/>
    <property type="molecule type" value="Genomic_DNA"/>
</dbReference>
<evidence type="ECO:0000313" key="2">
    <source>
        <dbReference type="EnsemblPlants" id="PAC:32954299.CDS.1"/>
    </source>
</evidence>
<reference evidence="1 3" key="2">
    <citation type="journal article" date="2018" name="Plant J.">
        <title>The Physcomitrella patens chromosome-scale assembly reveals moss genome structure and evolution.</title>
        <authorList>
            <person name="Lang D."/>
            <person name="Ullrich K.K."/>
            <person name="Murat F."/>
            <person name="Fuchs J."/>
            <person name="Jenkins J."/>
            <person name="Haas F.B."/>
            <person name="Piednoel M."/>
            <person name="Gundlach H."/>
            <person name="Van Bel M."/>
            <person name="Meyberg R."/>
            <person name="Vives C."/>
            <person name="Morata J."/>
            <person name="Symeonidi A."/>
            <person name="Hiss M."/>
            <person name="Muchero W."/>
            <person name="Kamisugi Y."/>
            <person name="Saleh O."/>
            <person name="Blanc G."/>
            <person name="Decker E.L."/>
            <person name="van Gessel N."/>
            <person name="Grimwood J."/>
            <person name="Hayes R.D."/>
            <person name="Graham S.W."/>
            <person name="Gunter L.E."/>
            <person name="McDaniel S.F."/>
            <person name="Hoernstein S.N.W."/>
            <person name="Larsson A."/>
            <person name="Li F.W."/>
            <person name="Perroud P.F."/>
            <person name="Phillips J."/>
            <person name="Ranjan P."/>
            <person name="Rokshar D.S."/>
            <person name="Rothfels C.J."/>
            <person name="Schneider L."/>
            <person name="Shu S."/>
            <person name="Stevenson D.W."/>
            <person name="Thummler F."/>
            <person name="Tillich M."/>
            <person name="Villarreal Aguilar J.C."/>
            <person name="Widiez T."/>
            <person name="Wong G.K."/>
            <person name="Wymore A."/>
            <person name="Zhang Y."/>
            <person name="Zimmer A.D."/>
            <person name="Quatrano R.S."/>
            <person name="Mayer K.F.X."/>
            <person name="Goodstein D."/>
            <person name="Casacuberta J.M."/>
            <person name="Vandepoele K."/>
            <person name="Reski R."/>
            <person name="Cuming A.C."/>
            <person name="Tuskan G.A."/>
            <person name="Maumus F."/>
            <person name="Salse J."/>
            <person name="Schmutz J."/>
            <person name="Rensing S.A."/>
        </authorList>
    </citation>
    <scope>NUCLEOTIDE SEQUENCE [LARGE SCALE GENOMIC DNA]</scope>
    <source>
        <strain evidence="2 3">cv. Gransden 2004</strain>
    </source>
</reference>
<keyword evidence="3" id="KW-1185">Reference proteome</keyword>
<sequence length="69" mass="7839">MAQRCLLCPSQMPLIHHNLIHCGCFISSVKCLQETAVESYVRMVRGNDCESGWRTSQSLENVNSCQEHE</sequence>
<dbReference type="AlphaFoldDB" id="A0A2K1KKV0"/>
<dbReference type="InParanoid" id="A0A2K1KKV0"/>
<reference evidence="1 3" key="1">
    <citation type="journal article" date="2008" name="Science">
        <title>The Physcomitrella genome reveals evolutionary insights into the conquest of land by plants.</title>
        <authorList>
            <person name="Rensing S."/>
            <person name="Lang D."/>
            <person name="Zimmer A."/>
            <person name="Terry A."/>
            <person name="Salamov A."/>
            <person name="Shapiro H."/>
            <person name="Nishiyama T."/>
            <person name="Perroud P.-F."/>
            <person name="Lindquist E."/>
            <person name="Kamisugi Y."/>
            <person name="Tanahashi T."/>
            <person name="Sakakibara K."/>
            <person name="Fujita T."/>
            <person name="Oishi K."/>
            <person name="Shin-I T."/>
            <person name="Kuroki Y."/>
            <person name="Toyoda A."/>
            <person name="Suzuki Y."/>
            <person name="Hashimoto A."/>
            <person name="Yamaguchi K."/>
            <person name="Sugano A."/>
            <person name="Kohara Y."/>
            <person name="Fujiyama A."/>
            <person name="Anterola A."/>
            <person name="Aoki S."/>
            <person name="Ashton N."/>
            <person name="Barbazuk W.B."/>
            <person name="Barker E."/>
            <person name="Bennetzen J."/>
            <person name="Bezanilla M."/>
            <person name="Blankenship R."/>
            <person name="Cho S.H."/>
            <person name="Dutcher S."/>
            <person name="Estelle M."/>
            <person name="Fawcett J.A."/>
            <person name="Gundlach H."/>
            <person name="Hanada K."/>
            <person name="Heyl A."/>
            <person name="Hicks K.A."/>
            <person name="Hugh J."/>
            <person name="Lohr M."/>
            <person name="Mayer K."/>
            <person name="Melkozernov A."/>
            <person name="Murata T."/>
            <person name="Nelson D."/>
            <person name="Pils B."/>
            <person name="Prigge M."/>
            <person name="Reiss B."/>
            <person name="Renner T."/>
            <person name="Rombauts S."/>
            <person name="Rushton P."/>
            <person name="Sanderfoot A."/>
            <person name="Schween G."/>
            <person name="Shiu S.-H."/>
            <person name="Stueber K."/>
            <person name="Theodoulou F.L."/>
            <person name="Tu H."/>
            <person name="Van de Peer Y."/>
            <person name="Verrier P.J."/>
            <person name="Waters E."/>
            <person name="Wood A."/>
            <person name="Yang L."/>
            <person name="Cove D."/>
            <person name="Cuming A."/>
            <person name="Hasebe M."/>
            <person name="Lucas S."/>
            <person name="Mishler D.B."/>
            <person name="Reski R."/>
            <person name="Grigoriev I."/>
            <person name="Quatrano R.S."/>
            <person name="Boore J.L."/>
        </authorList>
    </citation>
    <scope>NUCLEOTIDE SEQUENCE [LARGE SCALE GENOMIC DNA]</scope>
    <source>
        <strain evidence="2 3">cv. Gransden 2004</strain>
    </source>
</reference>
<accession>A0A2K1KKV0</accession>
<gene>
    <name evidence="1" type="ORF">PHYPA_008074</name>
</gene>
<evidence type="ECO:0000313" key="1">
    <source>
        <dbReference type="EMBL" id="PNR54397.1"/>
    </source>
</evidence>
<dbReference type="Gramene" id="Pp3c5_23509V3.1">
    <property type="protein sequence ID" value="PAC:32954299.CDS.1"/>
    <property type="gene ID" value="Pp3c5_23509"/>
</dbReference>
<proteinExistence type="predicted"/>
<name>A0A2K1KKV0_PHYPA</name>
<organism evidence="1">
    <name type="scientific">Physcomitrium patens</name>
    <name type="common">Spreading-leaved earth moss</name>
    <name type="synonym">Physcomitrella patens</name>
    <dbReference type="NCBI Taxonomy" id="3218"/>
    <lineage>
        <taxon>Eukaryota</taxon>
        <taxon>Viridiplantae</taxon>
        <taxon>Streptophyta</taxon>
        <taxon>Embryophyta</taxon>
        <taxon>Bryophyta</taxon>
        <taxon>Bryophytina</taxon>
        <taxon>Bryopsida</taxon>
        <taxon>Funariidae</taxon>
        <taxon>Funariales</taxon>
        <taxon>Funariaceae</taxon>
        <taxon>Physcomitrium</taxon>
    </lineage>
</organism>
<evidence type="ECO:0000313" key="3">
    <source>
        <dbReference type="Proteomes" id="UP000006727"/>
    </source>
</evidence>
<dbReference type="Proteomes" id="UP000006727">
    <property type="component" value="Chromosome 5"/>
</dbReference>
<reference evidence="2" key="3">
    <citation type="submission" date="2020-12" db="UniProtKB">
        <authorList>
            <consortium name="EnsemblPlants"/>
        </authorList>
    </citation>
    <scope>IDENTIFICATION</scope>
</reference>